<dbReference type="Proteomes" id="UP000323717">
    <property type="component" value="Unassembled WGS sequence"/>
</dbReference>
<accession>A0A139LB81</accession>
<dbReference type="Pfam" id="PF01381">
    <property type="entry name" value="HTH_3"/>
    <property type="match status" value="1"/>
</dbReference>
<evidence type="ECO:0000313" key="10">
    <source>
        <dbReference type="EMBL" id="QDM10623.1"/>
    </source>
</evidence>
<dbReference type="RefSeq" id="WP_004298505.1">
    <property type="nucleotide sequence ID" value="NZ_BAABYJ010000001.1"/>
</dbReference>
<dbReference type="Proteomes" id="UP000266492">
    <property type="component" value="Unassembled WGS sequence"/>
</dbReference>
<reference evidence="13" key="1">
    <citation type="journal article" date="2018" name="J. Anim. Genet.">
        <title>Acquired interbacterial defense systems protect against interspecies antagonism in the human gut microbiome.</title>
        <authorList>
            <person name="Ross B.D."/>
            <person name="Verster A.J."/>
            <person name="Radey M.C."/>
            <person name="Schmidtke D.T."/>
            <person name="Pope C.E."/>
            <person name="Hoffman L.R."/>
            <person name="Hajjar A."/>
            <person name="Peterson S.B."/>
            <person name="Borenstein E."/>
            <person name="Mougous J."/>
        </authorList>
    </citation>
    <scope>NUCLEOTIDE SEQUENCE [LARGE SCALE GENOMIC DNA]</scope>
    <source>
        <strain evidence="13">3725 D1 iv</strain>
    </source>
</reference>
<name>A0A139LB81_BACOV</name>
<evidence type="ECO:0000259" key="2">
    <source>
        <dbReference type="PROSITE" id="PS50943"/>
    </source>
</evidence>
<evidence type="ECO:0000313" key="6">
    <source>
        <dbReference type="EMBL" id="KAB1321747.1"/>
    </source>
</evidence>
<dbReference type="EMBL" id="JAQNWR010000007">
    <property type="protein sequence ID" value="MDC2408607.1"/>
    <property type="molecule type" value="Genomic_DNA"/>
</dbReference>
<evidence type="ECO:0000313" key="13">
    <source>
        <dbReference type="Proteomes" id="UP000318823"/>
    </source>
</evidence>
<evidence type="ECO:0000313" key="11">
    <source>
        <dbReference type="EMBL" id="RGS87452.1"/>
    </source>
</evidence>
<sequence length="131" mass="14831">METDLKKIVGHRLQMLRMEKNLTQEQMGEKLNLSTSAYCKIEYGETDLTLTRLNKIAEVLNMSALELFNKIDGNVYVNNSGTIGTNIGVAKDCSSVHIEAADDLRELIKANSRLLDMLYKRIELLENKVLL</sequence>
<organism evidence="7 18">
    <name type="scientific">Bacteroides ovatus</name>
    <dbReference type="NCBI Taxonomy" id="28116"/>
    <lineage>
        <taxon>Bacteria</taxon>
        <taxon>Pseudomonadati</taxon>
        <taxon>Bacteroidota</taxon>
        <taxon>Bacteroidia</taxon>
        <taxon>Bacteroidales</taxon>
        <taxon>Bacteroidaceae</taxon>
        <taxon>Bacteroides</taxon>
    </lineage>
</organism>
<dbReference type="EMBL" id="VWFC01000035">
    <property type="protein sequence ID" value="KAB1321747.1"/>
    <property type="molecule type" value="Genomic_DNA"/>
</dbReference>
<dbReference type="EMBL" id="CP041395">
    <property type="protein sequence ID" value="QDM10623.1"/>
    <property type="molecule type" value="Genomic_DNA"/>
</dbReference>
<reference evidence="14 15" key="4">
    <citation type="journal article" date="2019" name="Nat. Med.">
        <title>A library of human gut bacterial isolates paired with longitudinal multiomics data enables mechanistic microbiome research.</title>
        <authorList>
            <person name="Poyet M."/>
            <person name="Groussin M."/>
            <person name="Gibbons S.M."/>
            <person name="Avila-Pacheco J."/>
            <person name="Jiang X."/>
            <person name="Kearney S.M."/>
            <person name="Perrotta A.R."/>
            <person name="Berdy B."/>
            <person name="Zhao S."/>
            <person name="Lieberman T.D."/>
            <person name="Swanson P.K."/>
            <person name="Smith M."/>
            <person name="Roesemann S."/>
            <person name="Alexander J.E."/>
            <person name="Rich S.A."/>
            <person name="Livny J."/>
            <person name="Vlamakis H."/>
            <person name="Clish C."/>
            <person name="Bullock K."/>
            <person name="Deik A."/>
            <person name="Scott J."/>
            <person name="Pierce K.A."/>
            <person name="Xavier R.J."/>
            <person name="Alm E.J."/>
        </authorList>
    </citation>
    <scope>NUCLEOTIDE SEQUENCE [LARGE SCALE GENOMIC DNA]</scope>
    <source>
        <strain evidence="4 15">BIOML-A160</strain>
        <strain evidence="5 14">BIOML-A163</strain>
        <strain evidence="3 17">BIOML-A183</strain>
        <strain evidence="6 16">BIOML-A2</strain>
    </source>
</reference>
<reference evidence="7" key="6">
    <citation type="submission" date="2022-10" db="EMBL/GenBank/DDBJ databases">
        <title>Human gut microbiome strain richness.</title>
        <authorList>
            <person name="Chen-Liaw A."/>
        </authorList>
    </citation>
    <scope>NUCLEOTIDE SEQUENCE</scope>
    <source>
        <strain evidence="8">BSD2780120875st1_E1_BSD2780120875_150330</strain>
        <strain evidence="7">F7_m1001271B151109d0_201107</strain>
        <strain evidence="9">RTP21484st1_H8_RTP21484_190118</strain>
    </source>
</reference>
<dbReference type="EMBL" id="VWLE01000014">
    <property type="protein sequence ID" value="KAA3954401.1"/>
    <property type="molecule type" value="Genomic_DNA"/>
</dbReference>
<dbReference type="EMBL" id="VWLB01000031">
    <property type="protein sequence ID" value="KAA3926254.1"/>
    <property type="molecule type" value="Genomic_DNA"/>
</dbReference>
<evidence type="ECO:0000313" key="3">
    <source>
        <dbReference type="EMBL" id="KAA3800172.1"/>
    </source>
</evidence>
<evidence type="ECO:0000313" key="14">
    <source>
        <dbReference type="Proteomes" id="UP000323717"/>
    </source>
</evidence>
<reference evidence="10" key="2">
    <citation type="journal article" date="2018" name="Nature">
        <title>Human gut bacteria contain acquired interbacterial defence systems.</title>
        <authorList>
            <person name="Ross B.D."/>
            <person name="Verster A.J."/>
            <person name="Radey M.C."/>
            <person name="Schmidtke D.T."/>
            <person name="Pope C.E."/>
            <person name="Hoffman L.R."/>
            <person name="Hajjar A."/>
            <person name="Peterson S.B."/>
            <person name="Borenstein E."/>
            <person name="Mougous J."/>
        </authorList>
    </citation>
    <scope>NUCLEOTIDE SEQUENCE</scope>
    <source>
        <strain evidence="10">3725 D1 iv</strain>
    </source>
</reference>
<proteinExistence type="predicted"/>
<dbReference type="Proteomes" id="UP000318823">
    <property type="component" value="Chromosome"/>
</dbReference>
<dbReference type="EMBL" id="QRVZ01000002">
    <property type="protein sequence ID" value="RGS87452.1"/>
    <property type="molecule type" value="Genomic_DNA"/>
</dbReference>
<evidence type="ECO:0000313" key="16">
    <source>
        <dbReference type="Proteomes" id="UP000375690"/>
    </source>
</evidence>
<dbReference type="GeneID" id="69482384"/>
<evidence type="ECO:0000313" key="9">
    <source>
        <dbReference type="EMBL" id="MDC7957306.1"/>
    </source>
</evidence>
<dbReference type="InterPro" id="IPR001387">
    <property type="entry name" value="Cro/C1-type_HTH"/>
</dbReference>
<evidence type="ECO:0000313" key="17">
    <source>
        <dbReference type="Proteomes" id="UP000460135"/>
    </source>
</evidence>
<reference evidence="11 12" key="3">
    <citation type="submission" date="2018-08" db="EMBL/GenBank/DDBJ databases">
        <title>A genome reference for cultivated species of the human gut microbiota.</title>
        <authorList>
            <person name="Zou Y."/>
            <person name="Xue W."/>
            <person name="Luo G."/>
        </authorList>
    </citation>
    <scope>NUCLEOTIDE SEQUENCE [LARGE SCALE GENOMIC DNA]</scope>
    <source>
        <strain evidence="11 12">AF20-9LB</strain>
    </source>
</reference>
<evidence type="ECO:0000313" key="7">
    <source>
        <dbReference type="EMBL" id="MDC2408607.1"/>
    </source>
</evidence>
<gene>
    <name evidence="11" type="ORF">DWX70_03070</name>
    <name evidence="10" type="ORF">DYI28_19065</name>
    <name evidence="6" type="ORF">F3B53_21595</name>
    <name evidence="5" type="ORF">F3D71_02430</name>
    <name evidence="4" type="ORF">F3F25_17635</name>
    <name evidence="3" type="ORF">F3F51_22860</name>
    <name evidence="7" type="ORF">PO240_12050</name>
    <name evidence="8" type="ORF">PO382_17020</name>
    <name evidence="9" type="ORF">PQ628_03705</name>
</gene>
<dbReference type="EMBL" id="JAQQPO010000003">
    <property type="protein sequence ID" value="MDC7957306.1"/>
    <property type="molecule type" value="Genomic_DNA"/>
</dbReference>
<evidence type="ECO:0000313" key="5">
    <source>
        <dbReference type="EMBL" id="KAA3954401.1"/>
    </source>
</evidence>
<protein>
    <submittedName>
        <fullName evidence="7">Helix-turn-helix transcriptional regulator</fullName>
    </submittedName>
    <submittedName>
        <fullName evidence="11">XRE family transcriptional regulator</fullName>
    </submittedName>
</protein>
<dbReference type="SMART" id="SM00530">
    <property type="entry name" value="HTH_XRE"/>
    <property type="match status" value="1"/>
</dbReference>
<keyword evidence="1" id="KW-0238">DNA-binding</keyword>
<evidence type="ECO:0000313" key="8">
    <source>
        <dbReference type="EMBL" id="MDC2743925.1"/>
    </source>
</evidence>
<evidence type="ECO:0000313" key="18">
    <source>
        <dbReference type="Proteomes" id="UP001214017"/>
    </source>
</evidence>
<dbReference type="PANTHER" id="PTHR46558:SF4">
    <property type="entry name" value="DNA-BIDING PHAGE PROTEIN"/>
    <property type="match status" value="1"/>
</dbReference>
<dbReference type="Proteomes" id="UP001214017">
    <property type="component" value="Unassembled WGS sequence"/>
</dbReference>
<evidence type="ECO:0000313" key="12">
    <source>
        <dbReference type="Proteomes" id="UP000266492"/>
    </source>
</evidence>
<dbReference type="Proteomes" id="UP000365824">
    <property type="component" value="Unassembled WGS sequence"/>
</dbReference>
<dbReference type="CDD" id="cd00093">
    <property type="entry name" value="HTH_XRE"/>
    <property type="match status" value="1"/>
</dbReference>
<dbReference type="InterPro" id="IPR010982">
    <property type="entry name" value="Lambda_DNA-bd_dom_sf"/>
</dbReference>
<feature type="domain" description="HTH cro/C1-type" evidence="2">
    <location>
        <begin position="13"/>
        <end position="67"/>
    </location>
</feature>
<dbReference type="AlphaFoldDB" id="A0A139LB81"/>
<dbReference type="Proteomes" id="UP001215078">
    <property type="component" value="Unassembled WGS sequence"/>
</dbReference>
<dbReference type="EMBL" id="VWLX01000022">
    <property type="protein sequence ID" value="KAA3800172.1"/>
    <property type="molecule type" value="Genomic_DNA"/>
</dbReference>
<dbReference type="PANTHER" id="PTHR46558">
    <property type="entry name" value="TRACRIPTIONAL REGULATORY PROTEIN-RELATED-RELATED"/>
    <property type="match status" value="1"/>
</dbReference>
<dbReference type="Gene3D" id="1.10.260.40">
    <property type="entry name" value="lambda repressor-like DNA-binding domains"/>
    <property type="match status" value="1"/>
</dbReference>
<dbReference type="KEGG" id="boa:Bovatus_03102"/>
<evidence type="ECO:0000256" key="1">
    <source>
        <dbReference type="ARBA" id="ARBA00023125"/>
    </source>
</evidence>
<dbReference type="PROSITE" id="PS50943">
    <property type="entry name" value="HTH_CROC1"/>
    <property type="match status" value="1"/>
</dbReference>
<dbReference type="GO" id="GO:0003677">
    <property type="term" value="F:DNA binding"/>
    <property type="evidence" value="ECO:0007669"/>
    <property type="project" value="UniProtKB-KW"/>
</dbReference>
<dbReference type="EMBL" id="JAQNZF010000024">
    <property type="protein sequence ID" value="MDC2743925.1"/>
    <property type="molecule type" value="Genomic_DNA"/>
</dbReference>
<dbReference type="Proteomes" id="UP000375690">
    <property type="component" value="Unassembled WGS sequence"/>
</dbReference>
<dbReference type="SUPFAM" id="SSF47413">
    <property type="entry name" value="lambda repressor-like DNA-binding domains"/>
    <property type="match status" value="1"/>
</dbReference>
<dbReference type="STRING" id="28116.Bovatus_03102"/>
<dbReference type="Proteomes" id="UP001219389">
    <property type="component" value="Unassembled WGS sequence"/>
</dbReference>
<reference evidence="10" key="5">
    <citation type="submission" date="2019-07" db="EMBL/GenBank/DDBJ databases">
        <authorList>
            <person name="Ross B.D."/>
            <person name="Verster A.J."/>
            <person name="Radey M.C."/>
            <person name="Schmidtke D.T."/>
            <person name="Pope C.E."/>
            <person name="Hoffman L.R."/>
            <person name="Hajjar A."/>
            <person name="Peterson S.B."/>
            <person name="Borenstein E."/>
            <person name="Mougous J.D."/>
        </authorList>
    </citation>
    <scope>NUCLEOTIDE SEQUENCE</scope>
    <source>
        <strain evidence="10">3725 D1 iv</strain>
    </source>
</reference>
<evidence type="ECO:0000313" key="4">
    <source>
        <dbReference type="EMBL" id="KAA3926254.1"/>
    </source>
</evidence>
<evidence type="ECO:0000313" key="15">
    <source>
        <dbReference type="Proteomes" id="UP000365824"/>
    </source>
</evidence>
<dbReference type="Proteomes" id="UP000460135">
    <property type="component" value="Unassembled WGS sequence"/>
</dbReference>